<protein>
    <submittedName>
        <fullName evidence="7">Double-stranded RNA-binding protein 1</fullName>
    </submittedName>
</protein>
<reference evidence="7" key="2">
    <citation type="submission" date="2025-08" db="UniProtKB">
        <authorList>
            <consortium name="RefSeq"/>
        </authorList>
    </citation>
    <scope>IDENTIFICATION</scope>
    <source>
        <tissue evidence="7">Leaf</tissue>
    </source>
</reference>
<proteinExistence type="predicted"/>
<keyword evidence="2 3" id="KW-0694">RNA-binding</keyword>
<dbReference type="InterPro" id="IPR014720">
    <property type="entry name" value="dsRBD_dom"/>
</dbReference>
<evidence type="ECO:0000259" key="5">
    <source>
        <dbReference type="PROSITE" id="PS50137"/>
    </source>
</evidence>
<sequence>MYKSKLQELCVVKSWTYPKYSPIKDGPDHNPRFRASVFVNGATFDSPTFCKSVKEAQNKAAEAALIHFISLSSARFPYSLPPGHVTSEDGFKMMETNKSILPAEAKEVTKKKPELEKQEEHKSNTSVVVRSCNFKTSQSVANLQEREIEASELDMNSLSLEKSPQDTGPKSAQGGAASESIKHPKINPAEVGSPSLKGEGKLMREKAEKSSDLKKEKDPEVSSYLLSNRIRVYSYVPEIANLPKGVTVLQVCENKWVAMSLDFPNEKGK</sequence>
<feature type="region of interest" description="Disordered" evidence="4">
    <location>
        <begin position="106"/>
        <end position="126"/>
    </location>
</feature>
<dbReference type="Pfam" id="PF00035">
    <property type="entry name" value="dsrm"/>
    <property type="match status" value="1"/>
</dbReference>
<dbReference type="Gene3D" id="3.30.160.20">
    <property type="match status" value="1"/>
</dbReference>
<dbReference type="SMART" id="SM00358">
    <property type="entry name" value="DSRM"/>
    <property type="match status" value="1"/>
</dbReference>
<dbReference type="AlphaFoldDB" id="A0A9R0JJH6"/>
<evidence type="ECO:0000313" key="7">
    <source>
        <dbReference type="RefSeq" id="XP_021836889.2"/>
    </source>
</evidence>
<feature type="region of interest" description="Disordered" evidence="4">
    <location>
        <begin position="159"/>
        <end position="220"/>
    </location>
</feature>
<feature type="compositionally biased region" description="Basic and acidic residues" evidence="4">
    <location>
        <begin position="198"/>
        <end position="220"/>
    </location>
</feature>
<dbReference type="GO" id="GO:0003723">
    <property type="term" value="F:RNA binding"/>
    <property type="evidence" value="ECO:0007669"/>
    <property type="project" value="UniProtKB-UniRule"/>
</dbReference>
<accession>A0A9R0JJH6</accession>
<evidence type="ECO:0000256" key="2">
    <source>
        <dbReference type="ARBA" id="ARBA00022884"/>
    </source>
</evidence>
<feature type="compositionally biased region" description="Basic and acidic residues" evidence="4">
    <location>
        <begin position="106"/>
        <end position="123"/>
    </location>
</feature>
<evidence type="ECO:0000256" key="1">
    <source>
        <dbReference type="ARBA" id="ARBA00022737"/>
    </source>
</evidence>
<evidence type="ECO:0000313" key="6">
    <source>
        <dbReference type="Proteomes" id="UP000813463"/>
    </source>
</evidence>
<dbReference type="PROSITE" id="PS50137">
    <property type="entry name" value="DS_RBD"/>
    <property type="match status" value="1"/>
</dbReference>
<organism evidence="6 7">
    <name type="scientific">Spinacia oleracea</name>
    <name type="common">Spinach</name>
    <dbReference type="NCBI Taxonomy" id="3562"/>
    <lineage>
        <taxon>Eukaryota</taxon>
        <taxon>Viridiplantae</taxon>
        <taxon>Streptophyta</taxon>
        <taxon>Embryophyta</taxon>
        <taxon>Tracheophyta</taxon>
        <taxon>Spermatophyta</taxon>
        <taxon>Magnoliopsida</taxon>
        <taxon>eudicotyledons</taxon>
        <taxon>Gunneridae</taxon>
        <taxon>Pentapetalae</taxon>
        <taxon>Caryophyllales</taxon>
        <taxon>Chenopodiaceae</taxon>
        <taxon>Chenopodioideae</taxon>
        <taxon>Anserineae</taxon>
        <taxon>Spinacia</taxon>
    </lineage>
</organism>
<dbReference type="RefSeq" id="XP_021836889.2">
    <property type="nucleotide sequence ID" value="XM_021981197.2"/>
</dbReference>
<evidence type="ECO:0000256" key="3">
    <source>
        <dbReference type="PROSITE-ProRule" id="PRU00266"/>
    </source>
</evidence>
<gene>
    <name evidence="7" type="primary">LOC110776646</name>
</gene>
<evidence type="ECO:0000256" key="4">
    <source>
        <dbReference type="SAM" id="MobiDB-lite"/>
    </source>
</evidence>
<dbReference type="KEGG" id="soe:110776646"/>
<keyword evidence="6" id="KW-1185">Reference proteome</keyword>
<dbReference type="SUPFAM" id="SSF54768">
    <property type="entry name" value="dsRNA-binding domain-like"/>
    <property type="match status" value="1"/>
</dbReference>
<reference evidence="6" key="1">
    <citation type="journal article" date="2021" name="Nat. Commun.">
        <title>Genomic analyses provide insights into spinach domestication and the genetic basis of agronomic traits.</title>
        <authorList>
            <person name="Cai X."/>
            <person name="Sun X."/>
            <person name="Xu C."/>
            <person name="Sun H."/>
            <person name="Wang X."/>
            <person name="Ge C."/>
            <person name="Zhang Z."/>
            <person name="Wang Q."/>
            <person name="Fei Z."/>
            <person name="Jiao C."/>
            <person name="Wang Q."/>
        </authorList>
    </citation>
    <scope>NUCLEOTIDE SEQUENCE [LARGE SCALE GENOMIC DNA]</scope>
    <source>
        <strain evidence="6">cv. Varoflay</strain>
    </source>
</reference>
<dbReference type="PANTHER" id="PTHR46031">
    <property type="match status" value="1"/>
</dbReference>
<feature type="domain" description="DRBM" evidence="5">
    <location>
        <begin position="1"/>
        <end position="70"/>
    </location>
</feature>
<feature type="compositionally biased region" description="Polar residues" evidence="4">
    <location>
        <begin position="159"/>
        <end position="170"/>
    </location>
</feature>
<name>A0A9R0JJH6_SPIOL</name>
<dbReference type="GeneID" id="110776646"/>
<keyword evidence="1" id="KW-0677">Repeat</keyword>
<dbReference type="Proteomes" id="UP000813463">
    <property type="component" value="Chromosome 5"/>
</dbReference>
<dbReference type="PANTHER" id="PTHR46031:SF31">
    <property type="entry name" value="DOUBLE-STRANDED RNA-BINDING PROTEIN 1-LIKE"/>
    <property type="match status" value="1"/>
</dbReference>